<comment type="caution">
    <text evidence="3">The sequence shown here is derived from an EMBL/GenBank/DDBJ whole genome shotgun (WGS) entry which is preliminary data.</text>
</comment>
<dbReference type="InterPro" id="IPR013094">
    <property type="entry name" value="AB_hydrolase_3"/>
</dbReference>
<keyword evidence="4" id="KW-1185">Reference proteome</keyword>
<dbReference type="Pfam" id="PF07859">
    <property type="entry name" value="Abhydrolase_3"/>
    <property type="match status" value="1"/>
</dbReference>
<proteinExistence type="predicted"/>
<organism evidence="3 4">
    <name type="scientific">Actinomadura violacea</name>
    <dbReference type="NCBI Taxonomy" id="2819934"/>
    <lineage>
        <taxon>Bacteria</taxon>
        <taxon>Bacillati</taxon>
        <taxon>Actinomycetota</taxon>
        <taxon>Actinomycetes</taxon>
        <taxon>Streptosporangiales</taxon>
        <taxon>Thermomonosporaceae</taxon>
        <taxon>Actinomadura</taxon>
    </lineage>
</organism>
<dbReference type="RefSeq" id="WP_208239943.1">
    <property type="nucleotide sequence ID" value="NZ_JAGEPF010000006.1"/>
</dbReference>
<accession>A0ABS3RQ38</accession>
<dbReference type="Gene3D" id="3.40.50.1820">
    <property type="entry name" value="alpha/beta hydrolase"/>
    <property type="match status" value="1"/>
</dbReference>
<keyword evidence="1 3" id="KW-0378">Hydrolase</keyword>
<dbReference type="GO" id="GO:0016787">
    <property type="term" value="F:hydrolase activity"/>
    <property type="evidence" value="ECO:0007669"/>
    <property type="project" value="UniProtKB-KW"/>
</dbReference>
<sequence length="327" mass="34783">MATRSGPAHGPESERDWASLVAGRSVDATPASTFQELVDSRASYDFRHLNVDLPPLGAFHHDVVLGEIDERPVTAEIYIPQGHGPFPTMLFLHGGGWYVGDAENERKLAMQLAAPGRVVVNLSYALAPEQPFPCAVQDTVHAARWITRNIHRYTGDPTRIAIAGASAGANLAAAAIAALHGTAHPTMAAGDLAGIPVRFTAGALLYGVFDVARTVSDAQGLAQHQTKTAAYLGPQWPDRLNDPLVSPIHSPHLADFPPCYLSCGSKDALLPQTLAMTQALADAEVPVTLSVVPGADHVFLNIATQVPGAQEELTRISDWLHRTLATT</sequence>
<protein>
    <submittedName>
        <fullName evidence="3">Alpha/beta hydrolase</fullName>
    </submittedName>
</protein>
<dbReference type="InterPro" id="IPR050300">
    <property type="entry name" value="GDXG_lipolytic_enzyme"/>
</dbReference>
<dbReference type="EMBL" id="JAGEPF010000006">
    <property type="protein sequence ID" value="MBO2458185.1"/>
    <property type="molecule type" value="Genomic_DNA"/>
</dbReference>
<dbReference type="Proteomes" id="UP000680206">
    <property type="component" value="Unassembled WGS sequence"/>
</dbReference>
<name>A0ABS3RQ38_9ACTN</name>
<evidence type="ECO:0000256" key="1">
    <source>
        <dbReference type="ARBA" id="ARBA00022801"/>
    </source>
</evidence>
<reference evidence="3 4" key="1">
    <citation type="submission" date="2021-03" db="EMBL/GenBank/DDBJ databases">
        <title>Actinomadura violae sp. nov., isolated from lichen in Thailand.</title>
        <authorList>
            <person name="Kanchanasin P."/>
            <person name="Saeng-In P."/>
            <person name="Phongsopitanun W."/>
            <person name="Yuki M."/>
            <person name="Kudo T."/>
            <person name="Ohkuma M."/>
            <person name="Tanasupawat S."/>
        </authorList>
    </citation>
    <scope>NUCLEOTIDE SEQUENCE [LARGE SCALE GENOMIC DNA]</scope>
    <source>
        <strain evidence="3 4">LCR2-06</strain>
    </source>
</reference>
<gene>
    <name evidence="3" type="ORF">J4709_11455</name>
</gene>
<dbReference type="SUPFAM" id="SSF53474">
    <property type="entry name" value="alpha/beta-Hydrolases"/>
    <property type="match status" value="1"/>
</dbReference>
<evidence type="ECO:0000313" key="3">
    <source>
        <dbReference type="EMBL" id="MBO2458185.1"/>
    </source>
</evidence>
<dbReference type="InterPro" id="IPR029058">
    <property type="entry name" value="AB_hydrolase_fold"/>
</dbReference>
<feature type="domain" description="Alpha/beta hydrolase fold-3" evidence="2">
    <location>
        <begin position="89"/>
        <end position="300"/>
    </location>
</feature>
<evidence type="ECO:0000313" key="4">
    <source>
        <dbReference type="Proteomes" id="UP000680206"/>
    </source>
</evidence>
<dbReference type="PANTHER" id="PTHR48081">
    <property type="entry name" value="AB HYDROLASE SUPERFAMILY PROTEIN C4A8.06C"/>
    <property type="match status" value="1"/>
</dbReference>
<evidence type="ECO:0000259" key="2">
    <source>
        <dbReference type="Pfam" id="PF07859"/>
    </source>
</evidence>